<dbReference type="PANTHER" id="PTHR31374">
    <property type="entry name" value="AUXIN-INDUCED PROTEIN-LIKE-RELATED"/>
    <property type="match status" value="1"/>
</dbReference>
<evidence type="ECO:0000313" key="3">
    <source>
        <dbReference type="EMBL" id="EXC31600.1"/>
    </source>
</evidence>
<dbReference type="Proteomes" id="UP000030645">
    <property type="component" value="Unassembled WGS sequence"/>
</dbReference>
<accession>W9SX59</accession>
<sequence>MEKPFCSKDDDEKHARKRRRGGHTAPAGCFWVCVGAHKQRFAIKTEYTKHPLFKKLVEEAEKEYGHRNQLGPLALPCSVHIFYNALIKMEFDDHANQLSTTRYPFSYHPISPFNIYAINQF</sequence>
<evidence type="ECO:0000256" key="1">
    <source>
        <dbReference type="ARBA" id="ARBA00006974"/>
    </source>
</evidence>
<dbReference type="OrthoDB" id="660486at2759"/>
<keyword evidence="4" id="KW-1185">Reference proteome</keyword>
<gene>
    <name evidence="3" type="ORF">L484_008396</name>
</gene>
<evidence type="ECO:0000256" key="2">
    <source>
        <dbReference type="SAM" id="MobiDB-lite"/>
    </source>
</evidence>
<dbReference type="STRING" id="981085.W9SX59"/>
<protein>
    <submittedName>
        <fullName evidence="3">Uncharacterized protein</fullName>
    </submittedName>
</protein>
<dbReference type="InterPro" id="IPR003676">
    <property type="entry name" value="SAUR_fam"/>
</dbReference>
<reference evidence="4" key="1">
    <citation type="submission" date="2013-01" db="EMBL/GenBank/DDBJ databases">
        <title>Draft Genome Sequence of a Mulberry Tree, Morus notabilis C.K. Schneid.</title>
        <authorList>
            <person name="He N."/>
            <person name="Zhao S."/>
        </authorList>
    </citation>
    <scope>NUCLEOTIDE SEQUENCE</scope>
</reference>
<dbReference type="EMBL" id="KE346265">
    <property type="protein sequence ID" value="EXC31600.1"/>
    <property type="molecule type" value="Genomic_DNA"/>
</dbReference>
<dbReference type="Pfam" id="PF02519">
    <property type="entry name" value="Auxin_inducible"/>
    <property type="match status" value="1"/>
</dbReference>
<organism evidence="3 4">
    <name type="scientific">Morus notabilis</name>
    <dbReference type="NCBI Taxonomy" id="981085"/>
    <lineage>
        <taxon>Eukaryota</taxon>
        <taxon>Viridiplantae</taxon>
        <taxon>Streptophyta</taxon>
        <taxon>Embryophyta</taxon>
        <taxon>Tracheophyta</taxon>
        <taxon>Spermatophyta</taxon>
        <taxon>Magnoliopsida</taxon>
        <taxon>eudicotyledons</taxon>
        <taxon>Gunneridae</taxon>
        <taxon>Pentapetalae</taxon>
        <taxon>rosids</taxon>
        <taxon>fabids</taxon>
        <taxon>Rosales</taxon>
        <taxon>Moraceae</taxon>
        <taxon>Moreae</taxon>
        <taxon>Morus</taxon>
    </lineage>
</organism>
<evidence type="ECO:0000313" key="4">
    <source>
        <dbReference type="Proteomes" id="UP000030645"/>
    </source>
</evidence>
<dbReference type="GO" id="GO:0009733">
    <property type="term" value="P:response to auxin"/>
    <property type="evidence" value="ECO:0007669"/>
    <property type="project" value="InterPro"/>
</dbReference>
<feature type="region of interest" description="Disordered" evidence="2">
    <location>
        <begin position="1"/>
        <end position="26"/>
    </location>
</feature>
<name>W9SX59_9ROSA</name>
<dbReference type="KEGG" id="mnt:21391765"/>
<dbReference type="AlphaFoldDB" id="W9SX59"/>
<proteinExistence type="inferred from homology"/>
<feature type="compositionally biased region" description="Basic and acidic residues" evidence="2">
    <location>
        <begin position="1"/>
        <end position="14"/>
    </location>
</feature>
<comment type="similarity">
    <text evidence="1">Belongs to the ARG7 family.</text>
</comment>
<dbReference type="PANTHER" id="PTHR31374:SF118">
    <property type="entry name" value="OS01G0924966 PROTEIN"/>
    <property type="match status" value="1"/>
</dbReference>